<dbReference type="Proteomes" id="UP001152759">
    <property type="component" value="Chromosome 6"/>
</dbReference>
<dbReference type="PANTHER" id="PTHR13627:SF31">
    <property type="entry name" value="RIBITOL 5-PHOSPHATE TRANSFERASE FKRP"/>
    <property type="match status" value="1"/>
</dbReference>
<keyword evidence="5" id="KW-1185">Reference proteome</keyword>
<evidence type="ECO:0000259" key="3">
    <source>
        <dbReference type="Pfam" id="PF22921"/>
    </source>
</evidence>
<dbReference type="EMBL" id="OU963867">
    <property type="protein sequence ID" value="CAH0392515.1"/>
    <property type="molecule type" value="Genomic_DNA"/>
</dbReference>
<organism evidence="4 5">
    <name type="scientific">Bemisia tabaci</name>
    <name type="common">Sweetpotato whitefly</name>
    <name type="synonym">Aleurodes tabaci</name>
    <dbReference type="NCBI Taxonomy" id="7038"/>
    <lineage>
        <taxon>Eukaryota</taxon>
        <taxon>Metazoa</taxon>
        <taxon>Ecdysozoa</taxon>
        <taxon>Arthropoda</taxon>
        <taxon>Hexapoda</taxon>
        <taxon>Insecta</taxon>
        <taxon>Pterygota</taxon>
        <taxon>Neoptera</taxon>
        <taxon>Paraneoptera</taxon>
        <taxon>Hemiptera</taxon>
        <taxon>Sternorrhyncha</taxon>
        <taxon>Aleyrodoidea</taxon>
        <taxon>Aleyrodidae</taxon>
        <taxon>Aleyrodinae</taxon>
        <taxon>Bemisia</taxon>
    </lineage>
</organism>
<dbReference type="InterPro" id="IPR052613">
    <property type="entry name" value="LicD_transferase"/>
</dbReference>
<gene>
    <name evidence="4" type="ORF">BEMITA_LOCUS11028</name>
</gene>
<feature type="domain" description="LicD/FKTN/FKRP nucleotidyltransferase" evidence="2">
    <location>
        <begin position="319"/>
        <end position="359"/>
    </location>
</feature>
<accession>A0A9P0AIH0</accession>
<dbReference type="InterPro" id="IPR007074">
    <property type="entry name" value="LicD/FKTN/FKRP_NTP_transf"/>
</dbReference>
<sequence>MRFKFRRLLTPVIVLLNLSLFYVVWKPSGPADYSFIIREFEQFEHDLEATISSIAVSHPSRKIFIISDDIIYPPISLKNCSSNCVLVNRAPAFHKDFASQYPLQAIDSEFIFLVPDSTELPEHGILEEMLEYLERRSIDFLALRYKSTEGSDCLHANVNIREWFLQLSYPKQKNVCNILHGKHLLLARKTALMKLSDPFMQPFPEALYVQMSALNFTIVMHPKHHVMDGKPLFTSQHNQWKKNQLDLKRRIEFFKTMGIKKVINEKGNTKWYGCRKDTPRCFGTVIEDMPSYLFAGKWTPPCCLDALRKTALHVFHELKNSGVRYWLEGGSLLGAFRSGDIIPWDYDVDIGIYLEDLHRNSWLRNAVERPTIDEKGYLWEKAVEGDFYRVQYSSVNHMHVDIFPFYSKNGTMTKNSWFKSHVQDKEFPETFLKPLASIPFLGEVVSAPNNIREFLAFKFGADAINKPAYPNPSKLAFPNT</sequence>
<dbReference type="AlphaFoldDB" id="A0A9P0AIH0"/>
<proteinExistence type="predicted"/>
<dbReference type="Pfam" id="PF04991">
    <property type="entry name" value="LicD"/>
    <property type="match status" value="1"/>
</dbReference>
<dbReference type="InterPro" id="IPR055105">
    <property type="entry name" value="FKRP_N"/>
</dbReference>
<evidence type="ECO:0000256" key="1">
    <source>
        <dbReference type="SAM" id="SignalP"/>
    </source>
</evidence>
<dbReference type="KEGG" id="btab:109034769"/>
<evidence type="ECO:0008006" key="6">
    <source>
        <dbReference type="Google" id="ProtNLM"/>
    </source>
</evidence>
<keyword evidence="1" id="KW-0732">Signal</keyword>
<protein>
    <recommendedName>
        <fullName evidence="6">Fukutin-related protein</fullName>
    </recommendedName>
</protein>
<feature type="domain" description="FKRP stem" evidence="3">
    <location>
        <begin position="35"/>
        <end position="264"/>
    </location>
</feature>
<name>A0A9P0AIH0_BEMTA</name>
<dbReference type="GO" id="GO:0005794">
    <property type="term" value="C:Golgi apparatus"/>
    <property type="evidence" value="ECO:0007669"/>
    <property type="project" value="TreeGrafter"/>
</dbReference>
<dbReference type="GO" id="GO:0035269">
    <property type="term" value="P:protein O-linked glycosylation via mannose"/>
    <property type="evidence" value="ECO:0007669"/>
    <property type="project" value="TreeGrafter"/>
</dbReference>
<evidence type="ECO:0000313" key="4">
    <source>
        <dbReference type="EMBL" id="CAH0392515.1"/>
    </source>
</evidence>
<feature type="chain" id="PRO_5040516745" description="Fukutin-related protein" evidence="1">
    <location>
        <begin position="26"/>
        <end position="480"/>
    </location>
</feature>
<dbReference type="Pfam" id="PF22921">
    <property type="entry name" value="FKRP_N"/>
    <property type="match status" value="1"/>
</dbReference>
<evidence type="ECO:0000259" key="2">
    <source>
        <dbReference type="Pfam" id="PF04991"/>
    </source>
</evidence>
<feature type="signal peptide" evidence="1">
    <location>
        <begin position="1"/>
        <end position="25"/>
    </location>
</feature>
<dbReference type="PANTHER" id="PTHR13627">
    <property type="entry name" value="FUKUTIN RELATED PROTEIN"/>
    <property type="match status" value="1"/>
</dbReference>
<evidence type="ECO:0000313" key="5">
    <source>
        <dbReference type="Proteomes" id="UP001152759"/>
    </source>
</evidence>
<reference evidence="4" key="1">
    <citation type="submission" date="2021-12" db="EMBL/GenBank/DDBJ databases">
        <authorList>
            <person name="King R."/>
        </authorList>
    </citation>
    <scope>NUCLEOTIDE SEQUENCE</scope>
</reference>